<sequence length="679" mass="72738">MTKSSKDHMAPPKARQLIDPGAVILCLTVAAATKASYRRVPPTAMAVGLTLAIAPLVPLANSSLQRVPNLMQLSLVQRGKRTLAAFARKLPRYIANELVTMLPNLALWLVSSVIAASVLPATHFMLGIVAVSGPAPLKGVAHPVKPIFHGFGSVWAPFACLAVTALGDSWRLPLRRNFQAWYLAKTRKEVKHVPVTPAQKAKSLAEARQAATFSLITRAGLYYGLRNLVRLAWAPSRILLRRALTLHPAMPFNPDYWQMLECFLALQYQLTALMQCFWYAMSVCARVALPALEDQWGFMEAQLLNQRLAILVDSDVDEEQVLSDYLKASEVDVAERPNVAGPSRSAPQPVPVIPSGTEATASPQPSPLVCPTSVPTQSALTSKPHLPASSGFELSPSQRVALAAQRAAKKAAEDSRRIISEMKCRSSNSQPAKSSRVRTSDLATTSTGSEIALGKGLDRSPLPKHKDPKGKTREMQPQEAAECKYDQSDSRGLGSFGGEGGTGSYCVIEESTLCLPGQAIETAASEPEPQTEVEVKTEARAEGQPETTGTAGESSQEGLTRVSSSSSLPSSSSSASAAPADSTSSPTRRDRHLHRSSPSSDTSQFRNIDSFMDLNLEYATLRARPRDSNSGVQQPAGSTSASVSSSGSAADGGASGSYDREKRRYLQGARGSLARPSQW</sequence>
<keyword evidence="2" id="KW-0812">Transmembrane</keyword>
<feature type="compositionally biased region" description="Basic and acidic residues" evidence="1">
    <location>
        <begin position="469"/>
        <end position="489"/>
    </location>
</feature>
<keyword evidence="4" id="KW-1185">Reference proteome</keyword>
<feature type="region of interest" description="Disordered" evidence="1">
    <location>
        <begin position="518"/>
        <end position="608"/>
    </location>
</feature>
<dbReference type="Proteomes" id="UP000245942">
    <property type="component" value="Unassembled WGS sequence"/>
</dbReference>
<keyword evidence="2" id="KW-0472">Membrane</keyword>
<evidence type="ECO:0000313" key="3">
    <source>
        <dbReference type="EMBL" id="PWN23156.1"/>
    </source>
</evidence>
<evidence type="ECO:0000256" key="1">
    <source>
        <dbReference type="SAM" id="MobiDB-lite"/>
    </source>
</evidence>
<dbReference type="AlphaFoldDB" id="A0A316UD81"/>
<gene>
    <name evidence="3" type="ORF">BCV69DRAFT_280770</name>
</gene>
<feature type="region of interest" description="Disordered" evidence="1">
    <location>
        <begin position="622"/>
        <end position="679"/>
    </location>
</feature>
<dbReference type="EMBL" id="KZ819322">
    <property type="protein sequence ID" value="PWN23156.1"/>
    <property type="molecule type" value="Genomic_DNA"/>
</dbReference>
<evidence type="ECO:0000313" key="4">
    <source>
        <dbReference type="Proteomes" id="UP000245942"/>
    </source>
</evidence>
<proteinExistence type="predicted"/>
<feature type="compositionally biased region" description="Basic and acidic residues" evidence="1">
    <location>
        <begin position="533"/>
        <end position="543"/>
    </location>
</feature>
<organism evidence="3 4">
    <name type="scientific">Pseudomicrostroma glucosiphilum</name>
    <dbReference type="NCBI Taxonomy" id="1684307"/>
    <lineage>
        <taxon>Eukaryota</taxon>
        <taxon>Fungi</taxon>
        <taxon>Dikarya</taxon>
        <taxon>Basidiomycota</taxon>
        <taxon>Ustilaginomycotina</taxon>
        <taxon>Exobasidiomycetes</taxon>
        <taxon>Microstromatales</taxon>
        <taxon>Microstromatales incertae sedis</taxon>
        <taxon>Pseudomicrostroma</taxon>
    </lineage>
</organism>
<keyword evidence="2" id="KW-1133">Transmembrane helix</keyword>
<feature type="compositionally biased region" description="Polar residues" evidence="1">
    <location>
        <begin position="545"/>
        <end position="562"/>
    </location>
</feature>
<reference evidence="3 4" key="1">
    <citation type="journal article" date="2018" name="Mol. Biol. Evol.">
        <title>Broad Genomic Sampling Reveals a Smut Pathogenic Ancestry of the Fungal Clade Ustilaginomycotina.</title>
        <authorList>
            <person name="Kijpornyongpan T."/>
            <person name="Mondo S.J."/>
            <person name="Barry K."/>
            <person name="Sandor L."/>
            <person name="Lee J."/>
            <person name="Lipzen A."/>
            <person name="Pangilinan J."/>
            <person name="LaButti K."/>
            <person name="Hainaut M."/>
            <person name="Henrissat B."/>
            <person name="Grigoriev I.V."/>
            <person name="Spatafora J.W."/>
            <person name="Aime M.C."/>
        </authorList>
    </citation>
    <scope>NUCLEOTIDE SEQUENCE [LARGE SCALE GENOMIC DNA]</scope>
    <source>
        <strain evidence="3 4">MCA 4718</strain>
    </source>
</reference>
<protein>
    <submittedName>
        <fullName evidence="3">Uncharacterized protein</fullName>
    </submittedName>
</protein>
<dbReference type="RefSeq" id="XP_025350316.1">
    <property type="nucleotide sequence ID" value="XM_025491728.1"/>
</dbReference>
<accession>A0A316UD81</accession>
<feature type="region of interest" description="Disordered" evidence="1">
    <location>
        <begin position="413"/>
        <end position="502"/>
    </location>
</feature>
<evidence type="ECO:0000256" key="2">
    <source>
        <dbReference type="SAM" id="Phobius"/>
    </source>
</evidence>
<feature type="compositionally biased region" description="Low complexity" evidence="1">
    <location>
        <begin position="636"/>
        <end position="652"/>
    </location>
</feature>
<feature type="compositionally biased region" description="Low complexity" evidence="1">
    <location>
        <begin position="563"/>
        <end position="586"/>
    </location>
</feature>
<dbReference type="GeneID" id="37013462"/>
<feature type="transmembrane region" description="Helical" evidence="2">
    <location>
        <begin position="105"/>
        <end position="126"/>
    </location>
</feature>
<name>A0A316UD81_9BASI</name>
<feature type="region of interest" description="Disordered" evidence="1">
    <location>
        <begin position="336"/>
        <end position="392"/>
    </location>
</feature>
<feature type="compositionally biased region" description="Polar residues" evidence="1">
    <location>
        <begin position="596"/>
        <end position="607"/>
    </location>
</feature>
<feature type="compositionally biased region" description="Basic and acidic residues" evidence="1">
    <location>
        <begin position="413"/>
        <end position="424"/>
    </location>
</feature>